<dbReference type="GO" id="GO:0046872">
    <property type="term" value="F:metal ion binding"/>
    <property type="evidence" value="ECO:0007669"/>
    <property type="project" value="UniProtKB-UniRule"/>
</dbReference>
<evidence type="ECO:0000256" key="4">
    <source>
        <dbReference type="ARBA" id="ARBA00022505"/>
    </source>
</evidence>
<evidence type="ECO:0000313" key="11">
    <source>
        <dbReference type="Proteomes" id="UP000256486"/>
    </source>
</evidence>
<comment type="pathway">
    <text evidence="2 7">Cofactor biosynthesis; molybdopterin biosynthesis.</text>
</comment>
<dbReference type="Gene3D" id="3.40.980.10">
    <property type="entry name" value="MoaB/Mog-like domain"/>
    <property type="match status" value="1"/>
</dbReference>
<reference evidence="10 11" key="1">
    <citation type="submission" date="2017-04" db="EMBL/GenBank/DDBJ databases">
        <title>Comparative genome analysis of Subtercola boreus.</title>
        <authorList>
            <person name="Cho Y.-J."/>
            <person name="Cho A."/>
            <person name="Kim O.-S."/>
            <person name="Lee J.-I."/>
        </authorList>
    </citation>
    <scope>NUCLEOTIDE SEQUENCE [LARGE SCALE GENOMIC DNA]</scope>
    <source>
        <strain evidence="10 11">K300</strain>
    </source>
</reference>
<evidence type="ECO:0000259" key="9">
    <source>
        <dbReference type="SMART" id="SM00852"/>
    </source>
</evidence>
<dbReference type="AlphaFoldDB" id="A0A3E0VMT6"/>
<dbReference type="Proteomes" id="UP000256486">
    <property type="component" value="Unassembled WGS sequence"/>
</dbReference>
<feature type="compositionally biased region" description="Polar residues" evidence="8">
    <location>
        <begin position="1"/>
        <end position="12"/>
    </location>
</feature>
<dbReference type="InterPro" id="IPR001453">
    <property type="entry name" value="MoaB/Mog_dom"/>
</dbReference>
<evidence type="ECO:0000256" key="3">
    <source>
        <dbReference type="ARBA" id="ARBA00010763"/>
    </source>
</evidence>
<evidence type="ECO:0000256" key="2">
    <source>
        <dbReference type="ARBA" id="ARBA00005046"/>
    </source>
</evidence>
<evidence type="ECO:0000256" key="1">
    <source>
        <dbReference type="ARBA" id="ARBA00002901"/>
    </source>
</evidence>
<dbReference type="EMBL" id="NBWZ01000001">
    <property type="protein sequence ID" value="RFA10207.1"/>
    <property type="molecule type" value="Genomic_DNA"/>
</dbReference>
<comment type="function">
    <text evidence="1 7">Catalyzes the insertion of molybdate into adenylated molybdopterin with the concomitant release of AMP.</text>
</comment>
<dbReference type="SUPFAM" id="SSF63882">
    <property type="entry name" value="MoeA N-terminal region -like"/>
    <property type="match status" value="1"/>
</dbReference>
<sequence length="447" mass="45571">MTANRQATNPQAANPPGPSIRPAWQEARVYAHRAAAALPAVTVPLGSAAGRTLAADLAALCDVPHYASSAMDGWAVSGDGPWMLAPTRAGSDPSLVPLSPGEARIIVTGGLVPPGADRIVPTERATLDTNKLSEAAAPPANPEAAAPPANPNPNLNPAPNPAPNRPRTHIRPTGEEARRGDIVLRRGLVLNPAHLAVAAACGHDDLPVRGRARVALVLTGNEVQVAGIPRPGFVRDSFGVTLPSLVGSLGGDVVRVSRSRDSRAELVAELRRSDGLEPGVDLIVTTGSTGGSGADHLHDALREIGAELIVDRVAMRPGGPSLLARLPSGCLLLGLPGNPLAAMVALVVLGHPLLAGFAAAPLPPVSQVVTRDAVEGRPGAALFSPFRLVDGRAVLNDFTGSAMMRGLADADGLLVCPAEGAPAGSSLDALPVPWRPLPPSSSGHFGP</sequence>
<dbReference type="SMART" id="SM00852">
    <property type="entry name" value="MoCF_biosynth"/>
    <property type="match status" value="1"/>
</dbReference>
<dbReference type="PANTHER" id="PTHR10192:SF5">
    <property type="entry name" value="GEPHYRIN"/>
    <property type="match status" value="1"/>
</dbReference>
<evidence type="ECO:0000256" key="8">
    <source>
        <dbReference type="SAM" id="MobiDB-lite"/>
    </source>
</evidence>
<dbReference type="InterPro" id="IPR005111">
    <property type="entry name" value="MoeA_C_domain_IV"/>
</dbReference>
<dbReference type="InterPro" id="IPR036688">
    <property type="entry name" value="MoeA_C_domain_IV_sf"/>
</dbReference>
<dbReference type="PANTHER" id="PTHR10192">
    <property type="entry name" value="MOLYBDOPTERIN BIOSYNTHESIS PROTEIN"/>
    <property type="match status" value="1"/>
</dbReference>
<dbReference type="InterPro" id="IPR036425">
    <property type="entry name" value="MoaB/Mog-like_dom_sf"/>
</dbReference>
<feature type="region of interest" description="Disordered" evidence="8">
    <location>
        <begin position="135"/>
        <end position="178"/>
    </location>
</feature>
<accession>A0A3E0VMT6</accession>
<dbReference type="Gene3D" id="2.170.190.11">
    <property type="entry name" value="Molybdopterin biosynthesis moea protein, domain 3"/>
    <property type="match status" value="1"/>
</dbReference>
<dbReference type="GO" id="GO:0006777">
    <property type="term" value="P:Mo-molybdopterin cofactor biosynthetic process"/>
    <property type="evidence" value="ECO:0007669"/>
    <property type="project" value="UniProtKB-UniRule"/>
</dbReference>
<comment type="cofactor">
    <cofactor evidence="7">
        <name>Mg(2+)</name>
        <dbReference type="ChEBI" id="CHEBI:18420"/>
    </cofactor>
</comment>
<protein>
    <recommendedName>
        <fullName evidence="7">Molybdopterin molybdenumtransferase</fullName>
        <ecNumber evidence="7">2.10.1.1</ecNumber>
    </recommendedName>
</protein>
<dbReference type="InterPro" id="IPR038987">
    <property type="entry name" value="MoeA-like"/>
</dbReference>
<keyword evidence="4 7" id="KW-0500">Molybdenum</keyword>
<dbReference type="EC" id="2.10.1.1" evidence="7"/>
<feature type="domain" description="MoaB/Mog" evidence="9">
    <location>
        <begin position="215"/>
        <end position="356"/>
    </location>
</feature>
<dbReference type="GO" id="GO:0005829">
    <property type="term" value="C:cytosol"/>
    <property type="evidence" value="ECO:0007669"/>
    <property type="project" value="TreeGrafter"/>
</dbReference>
<dbReference type="CDD" id="cd00887">
    <property type="entry name" value="MoeA"/>
    <property type="match status" value="1"/>
</dbReference>
<evidence type="ECO:0000256" key="7">
    <source>
        <dbReference type="RuleBase" id="RU365090"/>
    </source>
</evidence>
<proteinExistence type="inferred from homology"/>
<dbReference type="Pfam" id="PF03453">
    <property type="entry name" value="MoeA_N"/>
    <property type="match status" value="1"/>
</dbReference>
<dbReference type="Pfam" id="PF03454">
    <property type="entry name" value="MoeA_C"/>
    <property type="match status" value="1"/>
</dbReference>
<organism evidence="10 11">
    <name type="scientific">Subtercola boreus</name>
    <dbReference type="NCBI Taxonomy" id="120213"/>
    <lineage>
        <taxon>Bacteria</taxon>
        <taxon>Bacillati</taxon>
        <taxon>Actinomycetota</taxon>
        <taxon>Actinomycetes</taxon>
        <taxon>Micrococcales</taxon>
        <taxon>Microbacteriaceae</taxon>
        <taxon>Subtercola</taxon>
    </lineage>
</organism>
<dbReference type="RefSeq" id="WP_116415589.1">
    <property type="nucleotide sequence ID" value="NZ_NBWZ01000001.1"/>
</dbReference>
<comment type="caution">
    <text evidence="10">The sequence shown here is derived from an EMBL/GenBank/DDBJ whole genome shotgun (WGS) entry which is preliminary data.</text>
</comment>
<dbReference type="Pfam" id="PF00994">
    <property type="entry name" value="MoCF_biosynth"/>
    <property type="match status" value="1"/>
</dbReference>
<keyword evidence="7" id="KW-0808">Transferase</keyword>
<feature type="region of interest" description="Disordered" evidence="8">
    <location>
        <begin position="1"/>
        <end position="21"/>
    </location>
</feature>
<dbReference type="InterPro" id="IPR005110">
    <property type="entry name" value="MoeA_linker/N"/>
</dbReference>
<feature type="compositionally biased region" description="Pro residues" evidence="8">
    <location>
        <begin position="148"/>
        <end position="164"/>
    </location>
</feature>
<feature type="compositionally biased region" description="Low complexity" evidence="8">
    <location>
        <begin position="135"/>
        <end position="147"/>
    </location>
</feature>
<keyword evidence="7" id="KW-0479">Metal-binding</keyword>
<keyword evidence="11" id="KW-1185">Reference proteome</keyword>
<keyword evidence="5 7" id="KW-0501">Molybdenum cofactor biosynthesis</keyword>
<dbReference type="OrthoDB" id="3196725at2"/>
<name>A0A3E0VMT6_9MICO</name>
<evidence type="ECO:0000313" key="10">
    <source>
        <dbReference type="EMBL" id="RFA10207.1"/>
    </source>
</evidence>
<dbReference type="Gene3D" id="3.90.105.10">
    <property type="entry name" value="Molybdopterin biosynthesis moea protein, domain 2"/>
    <property type="match status" value="1"/>
</dbReference>
<dbReference type="GO" id="GO:0061599">
    <property type="term" value="F:molybdopterin molybdotransferase activity"/>
    <property type="evidence" value="ECO:0007669"/>
    <property type="project" value="UniProtKB-UniRule"/>
</dbReference>
<dbReference type="UniPathway" id="UPA00344"/>
<evidence type="ECO:0000256" key="6">
    <source>
        <dbReference type="ARBA" id="ARBA00047317"/>
    </source>
</evidence>
<dbReference type="InterPro" id="IPR036135">
    <property type="entry name" value="MoeA_linker/N_sf"/>
</dbReference>
<comment type="catalytic activity">
    <reaction evidence="6">
        <text>adenylyl-molybdopterin + molybdate = Mo-molybdopterin + AMP + H(+)</text>
        <dbReference type="Rhea" id="RHEA:35047"/>
        <dbReference type="ChEBI" id="CHEBI:15378"/>
        <dbReference type="ChEBI" id="CHEBI:36264"/>
        <dbReference type="ChEBI" id="CHEBI:62727"/>
        <dbReference type="ChEBI" id="CHEBI:71302"/>
        <dbReference type="ChEBI" id="CHEBI:456215"/>
        <dbReference type="EC" id="2.10.1.1"/>
    </reaction>
</comment>
<comment type="similarity">
    <text evidence="3 7">Belongs to the MoeA family.</text>
</comment>
<dbReference type="SUPFAM" id="SSF53218">
    <property type="entry name" value="Molybdenum cofactor biosynthesis proteins"/>
    <property type="match status" value="1"/>
</dbReference>
<keyword evidence="7" id="KW-0460">Magnesium</keyword>
<evidence type="ECO:0000256" key="5">
    <source>
        <dbReference type="ARBA" id="ARBA00023150"/>
    </source>
</evidence>
<gene>
    <name evidence="10" type="ORF">B7R54_14065</name>
</gene>
<dbReference type="Gene3D" id="2.40.340.10">
    <property type="entry name" value="MoeA, C-terminal, domain IV"/>
    <property type="match status" value="1"/>
</dbReference>